<dbReference type="Proteomes" id="UP000676409">
    <property type="component" value="Chromosome"/>
</dbReference>
<dbReference type="AlphaFoldDB" id="A0A975ITT6"/>
<keyword evidence="5" id="KW-1185">Reference proteome</keyword>
<evidence type="ECO:0000256" key="1">
    <source>
        <dbReference type="SAM" id="MobiDB-lite"/>
    </source>
</evidence>
<gene>
    <name evidence="4" type="primary">phaR</name>
    <name evidence="4" type="ORF">KCG34_18620</name>
</gene>
<dbReference type="Pfam" id="PF05233">
    <property type="entry name" value="PHB_acc"/>
    <property type="match status" value="1"/>
</dbReference>
<feature type="domain" description="PHA accumulation regulator DNA-binding N-terminal" evidence="3">
    <location>
        <begin position="12"/>
        <end position="72"/>
    </location>
</feature>
<dbReference type="RefSeq" id="WP_211937112.1">
    <property type="nucleotide sequence ID" value="NZ_CP073078.1"/>
</dbReference>
<accession>A0A975ITT6</accession>
<proteinExistence type="predicted"/>
<feature type="domain" description="PHB accumulation regulatory" evidence="2">
    <location>
        <begin position="76"/>
        <end position="115"/>
    </location>
</feature>
<reference evidence="4" key="1">
    <citation type="submission" date="2021-04" db="EMBL/GenBank/DDBJ databases">
        <title>The complete genome sequence of Caulobacter sp. S6.</title>
        <authorList>
            <person name="Tang Y."/>
            <person name="Ouyang W."/>
            <person name="Liu Q."/>
            <person name="Huang B."/>
            <person name="Guo Z."/>
            <person name="Lei P."/>
        </authorList>
    </citation>
    <scope>NUCLEOTIDE SEQUENCE</scope>
    <source>
        <strain evidence="4">S6</strain>
    </source>
</reference>
<organism evidence="4 5">
    <name type="scientific">Phenylobacterium montanum</name>
    <dbReference type="NCBI Taxonomy" id="2823693"/>
    <lineage>
        <taxon>Bacteria</taxon>
        <taxon>Pseudomonadati</taxon>
        <taxon>Pseudomonadota</taxon>
        <taxon>Alphaproteobacteria</taxon>
        <taxon>Caulobacterales</taxon>
        <taxon>Caulobacteraceae</taxon>
        <taxon>Phenylobacterium</taxon>
    </lineage>
</organism>
<protein>
    <submittedName>
        <fullName evidence="4">Polyhydroxyalkanoate synthesis repressor PhaR</fullName>
    </submittedName>
</protein>
<dbReference type="GO" id="GO:0006355">
    <property type="term" value="P:regulation of DNA-templated transcription"/>
    <property type="evidence" value="ECO:0007669"/>
    <property type="project" value="InterPro"/>
</dbReference>
<feature type="compositionally biased region" description="Low complexity" evidence="1">
    <location>
        <begin position="161"/>
        <end position="172"/>
    </location>
</feature>
<dbReference type="InterPro" id="IPR012909">
    <property type="entry name" value="PHA_DNA-bd_N"/>
</dbReference>
<dbReference type="EMBL" id="CP073078">
    <property type="protein sequence ID" value="QUD87060.1"/>
    <property type="molecule type" value="Genomic_DNA"/>
</dbReference>
<evidence type="ECO:0000313" key="5">
    <source>
        <dbReference type="Proteomes" id="UP000676409"/>
    </source>
</evidence>
<dbReference type="NCBIfam" id="TIGR01848">
    <property type="entry name" value="PHA_reg_PhaR"/>
    <property type="match status" value="1"/>
</dbReference>
<dbReference type="Pfam" id="PF07879">
    <property type="entry name" value="PHB_acc_N"/>
    <property type="match status" value="1"/>
</dbReference>
<name>A0A975ITT6_9CAUL</name>
<sequence>MAEADQTGERVVIKKYANRRLYNTRSSAYVTLEHLAEMVKEGVDFVVYDAKTNEDITRSVLTQIIFDEESRGQNLLPIQFLRQLIRFYGDSMQAFVPSFLELSLDNFTRQQERMRGQMGAAGLSVPPGMGFMEEQVRQNMAMFDRAMKMFTPFAFGRPDEPAAAAPAAEPAAETPPPADTGLDDLKKRIEEMQQQIAKLAAKE</sequence>
<evidence type="ECO:0000313" key="4">
    <source>
        <dbReference type="EMBL" id="QUD87060.1"/>
    </source>
</evidence>
<evidence type="ECO:0000259" key="2">
    <source>
        <dbReference type="Pfam" id="PF05233"/>
    </source>
</evidence>
<dbReference type="KEGG" id="caul:KCG34_18620"/>
<dbReference type="InterPro" id="IPR007897">
    <property type="entry name" value="PHB_accumulat"/>
</dbReference>
<evidence type="ECO:0000259" key="3">
    <source>
        <dbReference type="Pfam" id="PF07879"/>
    </source>
</evidence>
<dbReference type="InterPro" id="IPR010134">
    <property type="entry name" value="PHA_reg_PhaR"/>
</dbReference>
<feature type="region of interest" description="Disordered" evidence="1">
    <location>
        <begin position="158"/>
        <end position="184"/>
    </location>
</feature>